<evidence type="ECO:0000313" key="1">
    <source>
        <dbReference type="EMBL" id="KZT50403.1"/>
    </source>
</evidence>
<dbReference type="InParanoid" id="A0A165C8L4"/>
<protein>
    <submittedName>
        <fullName evidence="1">Uncharacterized protein</fullName>
    </submittedName>
</protein>
<gene>
    <name evidence="1" type="ORF">CALCODRAFT_189592</name>
</gene>
<keyword evidence="2" id="KW-1185">Reference proteome</keyword>
<evidence type="ECO:0000313" key="2">
    <source>
        <dbReference type="Proteomes" id="UP000076842"/>
    </source>
</evidence>
<proteinExistence type="predicted"/>
<accession>A0A165C8L4</accession>
<organism evidence="1 2">
    <name type="scientific">Calocera cornea HHB12733</name>
    <dbReference type="NCBI Taxonomy" id="1353952"/>
    <lineage>
        <taxon>Eukaryota</taxon>
        <taxon>Fungi</taxon>
        <taxon>Dikarya</taxon>
        <taxon>Basidiomycota</taxon>
        <taxon>Agaricomycotina</taxon>
        <taxon>Dacrymycetes</taxon>
        <taxon>Dacrymycetales</taxon>
        <taxon>Dacrymycetaceae</taxon>
        <taxon>Calocera</taxon>
    </lineage>
</organism>
<name>A0A165C8L4_9BASI</name>
<dbReference type="Proteomes" id="UP000076842">
    <property type="component" value="Unassembled WGS sequence"/>
</dbReference>
<dbReference type="AlphaFoldDB" id="A0A165C8L4"/>
<dbReference type="EMBL" id="KV424179">
    <property type="protein sequence ID" value="KZT50403.1"/>
    <property type="molecule type" value="Genomic_DNA"/>
</dbReference>
<sequence>MLLNASGVTVKRAVLLCLTAWRRIADMPVPRLCSAPRRPPLRAPKHIPVSLPVLRPRPSRILRYGLWWNRCRGHGVDDAVPRLCRRGAGGRRSRRGRTRSGVRWRRVIGVVRALLVRIPFGCRETLRSGRECFRYRGCRCRRGGYGFGLGRSRRQLGCGSVTPWIGRLGTRGRHSRTARWWRRGVRVSRRASGDLGWA</sequence>
<reference evidence="1 2" key="1">
    <citation type="journal article" date="2016" name="Mol. Biol. Evol.">
        <title>Comparative Genomics of Early-Diverging Mushroom-Forming Fungi Provides Insights into the Origins of Lignocellulose Decay Capabilities.</title>
        <authorList>
            <person name="Nagy L.G."/>
            <person name="Riley R."/>
            <person name="Tritt A."/>
            <person name="Adam C."/>
            <person name="Daum C."/>
            <person name="Floudas D."/>
            <person name="Sun H."/>
            <person name="Yadav J.S."/>
            <person name="Pangilinan J."/>
            <person name="Larsson K.H."/>
            <person name="Matsuura K."/>
            <person name="Barry K."/>
            <person name="Labutti K."/>
            <person name="Kuo R."/>
            <person name="Ohm R.A."/>
            <person name="Bhattacharya S.S."/>
            <person name="Shirouzu T."/>
            <person name="Yoshinaga Y."/>
            <person name="Martin F.M."/>
            <person name="Grigoriev I.V."/>
            <person name="Hibbett D.S."/>
        </authorList>
    </citation>
    <scope>NUCLEOTIDE SEQUENCE [LARGE SCALE GENOMIC DNA]</scope>
    <source>
        <strain evidence="1 2">HHB12733</strain>
    </source>
</reference>